<dbReference type="RefSeq" id="WP_146891190.1">
    <property type="nucleotide sequence ID" value="NZ_BJXB01000045.1"/>
</dbReference>
<evidence type="ECO:0000256" key="1">
    <source>
        <dbReference type="SAM" id="Phobius"/>
    </source>
</evidence>
<keyword evidence="3" id="KW-1185">Reference proteome</keyword>
<dbReference type="AlphaFoldDB" id="A0A511NAK6"/>
<dbReference type="Proteomes" id="UP000321306">
    <property type="component" value="Unassembled WGS sequence"/>
</dbReference>
<keyword evidence="1" id="KW-0812">Transmembrane</keyword>
<gene>
    <name evidence="2" type="ORF">DC3_54750</name>
</gene>
<organism evidence="2 3">
    <name type="scientific">Deinococcus cellulosilyticus (strain DSM 18568 / NBRC 106333 / KACC 11606 / 5516J-15)</name>
    <dbReference type="NCBI Taxonomy" id="1223518"/>
    <lineage>
        <taxon>Bacteria</taxon>
        <taxon>Thermotogati</taxon>
        <taxon>Deinococcota</taxon>
        <taxon>Deinococci</taxon>
        <taxon>Deinococcales</taxon>
        <taxon>Deinococcaceae</taxon>
        <taxon>Deinococcus</taxon>
    </lineage>
</organism>
<evidence type="ECO:0000313" key="2">
    <source>
        <dbReference type="EMBL" id="GEM49840.1"/>
    </source>
</evidence>
<comment type="caution">
    <text evidence="2">The sequence shown here is derived from an EMBL/GenBank/DDBJ whole genome shotgun (WGS) entry which is preliminary data.</text>
</comment>
<sequence length="202" mass="22763">MGWVEFFEPLMWCQTLQSSANQPACIAATGAISTAGISVLGVIVGAVITGCYNLKVKRLERDNKIYELSHASKLEHLDAAAAAISFLWAGIDKLLEIGKGKLAPGQMQNILAENITPYFWAPSNSLGVLRWKRLIRKSFIPQVRTQVLRQMIDAMSKDTIKLSGQMSKKERERTLRHMVRCHTRAVRQCVELIKYFNSQRTQ</sequence>
<keyword evidence="1" id="KW-0472">Membrane</keyword>
<protein>
    <submittedName>
        <fullName evidence="2">Uncharacterized protein</fullName>
    </submittedName>
</protein>
<name>A0A511NAK6_DEIC1</name>
<reference evidence="2 3" key="1">
    <citation type="submission" date="2019-07" db="EMBL/GenBank/DDBJ databases">
        <title>Whole genome shotgun sequence of Deinococcus cellulosilyticus NBRC 106333.</title>
        <authorList>
            <person name="Hosoyama A."/>
            <person name="Uohara A."/>
            <person name="Ohji S."/>
            <person name="Ichikawa N."/>
        </authorList>
    </citation>
    <scope>NUCLEOTIDE SEQUENCE [LARGE SCALE GENOMIC DNA]</scope>
    <source>
        <strain evidence="2 3">NBRC 106333</strain>
    </source>
</reference>
<evidence type="ECO:0000313" key="3">
    <source>
        <dbReference type="Proteomes" id="UP000321306"/>
    </source>
</evidence>
<accession>A0A511NAK6</accession>
<keyword evidence="1" id="KW-1133">Transmembrane helix</keyword>
<feature type="transmembrane region" description="Helical" evidence="1">
    <location>
        <begin position="26"/>
        <end position="54"/>
    </location>
</feature>
<dbReference type="EMBL" id="BJXB01000045">
    <property type="protein sequence ID" value="GEM49840.1"/>
    <property type="molecule type" value="Genomic_DNA"/>
</dbReference>
<proteinExistence type="predicted"/>